<gene>
    <name evidence="2" type="ORF">CR513_61355</name>
</gene>
<evidence type="ECO:0000256" key="1">
    <source>
        <dbReference type="SAM" id="MobiDB-lite"/>
    </source>
</evidence>
<dbReference type="OrthoDB" id="1457029at2759"/>
<dbReference type="InterPro" id="IPR036397">
    <property type="entry name" value="RNaseH_sf"/>
</dbReference>
<keyword evidence="3" id="KW-1185">Reference proteome</keyword>
<dbReference type="Proteomes" id="UP000257109">
    <property type="component" value="Unassembled WGS sequence"/>
</dbReference>
<dbReference type="Gene3D" id="3.30.420.10">
    <property type="entry name" value="Ribonuclease H-like superfamily/Ribonuclease H"/>
    <property type="match status" value="1"/>
</dbReference>
<name>A0A371E392_MUCPR</name>
<evidence type="ECO:0000313" key="2">
    <source>
        <dbReference type="EMBL" id="RDX60496.1"/>
    </source>
</evidence>
<comment type="caution">
    <text evidence="2">The sequence shown here is derived from an EMBL/GenBank/DDBJ whole genome shotgun (WGS) entry which is preliminary data.</text>
</comment>
<dbReference type="AlphaFoldDB" id="A0A371E392"/>
<protein>
    <recommendedName>
        <fullName evidence="4">RNase H type-1 domain-containing protein</fullName>
    </recommendedName>
</protein>
<dbReference type="EMBL" id="QJKJ01016827">
    <property type="protein sequence ID" value="RDX60496.1"/>
    <property type="molecule type" value="Genomic_DNA"/>
</dbReference>
<accession>A0A371E392</accession>
<organism evidence="2 3">
    <name type="scientific">Mucuna pruriens</name>
    <name type="common">Velvet bean</name>
    <name type="synonym">Dolichos pruriens</name>
    <dbReference type="NCBI Taxonomy" id="157652"/>
    <lineage>
        <taxon>Eukaryota</taxon>
        <taxon>Viridiplantae</taxon>
        <taxon>Streptophyta</taxon>
        <taxon>Embryophyta</taxon>
        <taxon>Tracheophyta</taxon>
        <taxon>Spermatophyta</taxon>
        <taxon>Magnoliopsida</taxon>
        <taxon>eudicotyledons</taxon>
        <taxon>Gunneridae</taxon>
        <taxon>Pentapetalae</taxon>
        <taxon>rosids</taxon>
        <taxon>fabids</taxon>
        <taxon>Fabales</taxon>
        <taxon>Fabaceae</taxon>
        <taxon>Papilionoideae</taxon>
        <taxon>50 kb inversion clade</taxon>
        <taxon>NPAAA clade</taxon>
        <taxon>indigoferoid/millettioid clade</taxon>
        <taxon>Phaseoleae</taxon>
        <taxon>Mucuna</taxon>
    </lineage>
</organism>
<evidence type="ECO:0008006" key="4">
    <source>
        <dbReference type="Google" id="ProtNLM"/>
    </source>
</evidence>
<feature type="region of interest" description="Disordered" evidence="1">
    <location>
        <begin position="1"/>
        <end position="35"/>
    </location>
</feature>
<reference evidence="2" key="1">
    <citation type="submission" date="2018-05" db="EMBL/GenBank/DDBJ databases">
        <title>Draft genome of Mucuna pruriens seed.</title>
        <authorList>
            <person name="Nnadi N.E."/>
            <person name="Vos R."/>
            <person name="Hasami M.H."/>
            <person name="Devisetty U.K."/>
            <person name="Aguiy J.C."/>
        </authorList>
    </citation>
    <scope>NUCLEOTIDE SEQUENCE [LARGE SCALE GENOMIC DNA]</scope>
    <source>
        <strain evidence="2">JCA_2017</strain>
    </source>
</reference>
<proteinExistence type="predicted"/>
<dbReference type="GO" id="GO:0003676">
    <property type="term" value="F:nucleic acid binding"/>
    <property type="evidence" value="ECO:0007669"/>
    <property type="project" value="InterPro"/>
</dbReference>
<feature type="non-terminal residue" evidence="2">
    <location>
        <position position="1"/>
    </location>
</feature>
<sequence>MAVFSMQSGSRSNGAIDQIGPEKVGFGRHNGEMDDGVFSQKDSRVGVILQGPDGIMIEQSLHFKFKANNNQAEYEALLIEMRLTEEFGAYN</sequence>
<evidence type="ECO:0000313" key="3">
    <source>
        <dbReference type="Proteomes" id="UP000257109"/>
    </source>
</evidence>
<feature type="compositionally biased region" description="Polar residues" evidence="1">
    <location>
        <begin position="1"/>
        <end position="15"/>
    </location>
</feature>